<dbReference type="SUPFAM" id="SSF54495">
    <property type="entry name" value="UBC-like"/>
    <property type="match status" value="1"/>
</dbReference>
<keyword evidence="3" id="KW-0833">Ubl conjugation pathway</keyword>
<evidence type="ECO:0000256" key="2">
    <source>
        <dbReference type="ARBA" id="ARBA00022741"/>
    </source>
</evidence>
<dbReference type="PANTHER" id="PTHR24068">
    <property type="entry name" value="UBIQUITIN-CONJUGATING ENZYME E2"/>
    <property type="match status" value="1"/>
</dbReference>
<evidence type="ECO:0000313" key="6">
    <source>
        <dbReference type="EMBL" id="KAF0536882.1"/>
    </source>
</evidence>
<evidence type="ECO:0000256" key="4">
    <source>
        <dbReference type="ARBA" id="ARBA00022840"/>
    </source>
</evidence>
<dbReference type="PROSITE" id="PS50127">
    <property type="entry name" value="UBC_2"/>
    <property type="match status" value="1"/>
</dbReference>
<evidence type="ECO:0000256" key="1">
    <source>
        <dbReference type="ARBA" id="ARBA00022679"/>
    </source>
</evidence>
<dbReference type="AlphaFoldDB" id="A0A8H4AVB8"/>
<gene>
    <name evidence="6" type="ORF">F8M41_008933</name>
</gene>
<evidence type="ECO:0000259" key="5">
    <source>
        <dbReference type="PROSITE" id="PS50127"/>
    </source>
</evidence>
<accession>A0A8H4AVB8</accession>
<dbReference type="GO" id="GO:0005524">
    <property type="term" value="F:ATP binding"/>
    <property type="evidence" value="ECO:0007669"/>
    <property type="project" value="UniProtKB-KW"/>
</dbReference>
<dbReference type="SMART" id="SM00212">
    <property type="entry name" value="UBCc"/>
    <property type="match status" value="1"/>
</dbReference>
<keyword evidence="4" id="KW-0067">ATP-binding</keyword>
<dbReference type="GO" id="GO:0004842">
    <property type="term" value="F:ubiquitin-protein transferase activity"/>
    <property type="evidence" value="ECO:0007669"/>
    <property type="project" value="UniProtKB-ARBA"/>
</dbReference>
<dbReference type="FunFam" id="3.10.110.10:FF:000010">
    <property type="entry name" value="Ubiquitin-conjugating enzyme E2-16 kDa"/>
    <property type="match status" value="1"/>
</dbReference>
<comment type="caution">
    <text evidence="6">The sequence shown here is derived from an EMBL/GenBank/DDBJ whole genome shotgun (WGS) entry which is preliminary data.</text>
</comment>
<name>A0A8H4AVB8_GIGMA</name>
<sequence>MNLKTLKRINDELNNIGRDPPSYCSASPVEEDFFHWQATIIGHDESPYKDGLFFLDIHFPKEYPFKPPKVNFTTKIYHPNINKNGIISIDILSDQWSPALSISKVLMYICELMIYPNPDDPLVPEIAHVYKTDRGRYEEIAREWTRKYAM</sequence>
<dbReference type="EMBL" id="WTPW01000196">
    <property type="protein sequence ID" value="KAF0536882.1"/>
    <property type="molecule type" value="Genomic_DNA"/>
</dbReference>
<organism evidence="6 7">
    <name type="scientific">Gigaspora margarita</name>
    <dbReference type="NCBI Taxonomy" id="4874"/>
    <lineage>
        <taxon>Eukaryota</taxon>
        <taxon>Fungi</taxon>
        <taxon>Fungi incertae sedis</taxon>
        <taxon>Mucoromycota</taxon>
        <taxon>Glomeromycotina</taxon>
        <taxon>Glomeromycetes</taxon>
        <taxon>Diversisporales</taxon>
        <taxon>Gigasporaceae</taxon>
        <taxon>Gigaspora</taxon>
    </lineage>
</organism>
<keyword evidence="1" id="KW-0808">Transferase</keyword>
<dbReference type="OrthoDB" id="7851174at2759"/>
<dbReference type="InterPro" id="IPR000608">
    <property type="entry name" value="UBC"/>
</dbReference>
<dbReference type="Pfam" id="PF00179">
    <property type="entry name" value="UQ_con"/>
    <property type="match status" value="1"/>
</dbReference>
<keyword evidence="2" id="KW-0547">Nucleotide-binding</keyword>
<protein>
    <submittedName>
        <fullName evidence="6">Ubiquitin-conjugating enzyme</fullName>
    </submittedName>
</protein>
<keyword evidence="7" id="KW-1185">Reference proteome</keyword>
<reference evidence="6 7" key="1">
    <citation type="journal article" date="2019" name="Environ. Microbiol.">
        <title>At the nexus of three kingdoms: the genome of the mycorrhizal fungus Gigaspora margarita provides insights into plant, endobacterial and fungal interactions.</title>
        <authorList>
            <person name="Venice F."/>
            <person name="Ghignone S."/>
            <person name="Salvioli di Fossalunga A."/>
            <person name="Amselem J."/>
            <person name="Novero M."/>
            <person name="Xianan X."/>
            <person name="Sedzielewska Toro K."/>
            <person name="Morin E."/>
            <person name="Lipzen A."/>
            <person name="Grigoriev I.V."/>
            <person name="Henrissat B."/>
            <person name="Martin F.M."/>
            <person name="Bonfante P."/>
        </authorList>
    </citation>
    <scope>NUCLEOTIDE SEQUENCE [LARGE SCALE GENOMIC DNA]</scope>
    <source>
        <strain evidence="6 7">BEG34</strain>
    </source>
</reference>
<dbReference type="InterPro" id="IPR016135">
    <property type="entry name" value="UBQ-conjugating_enzyme/RWD"/>
</dbReference>
<dbReference type="Gene3D" id="3.10.110.10">
    <property type="entry name" value="Ubiquitin Conjugating Enzyme"/>
    <property type="match status" value="1"/>
</dbReference>
<dbReference type="Proteomes" id="UP000439903">
    <property type="component" value="Unassembled WGS sequence"/>
</dbReference>
<evidence type="ECO:0000313" key="7">
    <source>
        <dbReference type="Proteomes" id="UP000439903"/>
    </source>
</evidence>
<feature type="domain" description="UBC core" evidence="5">
    <location>
        <begin position="4"/>
        <end position="150"/>
    </location>
</feature>
<evidence type="ECO:0000256" key="3">
    <source>
        <dbReference type="ARBA" id="ARBA00022786"/>
    </source>
</evidence>
<proteinExistence type="predicted"/>